<reference evidence="9 10" key="1">
    <citation type="submission" date="2016-11" db="EMBL/GenBank/DDBJ databases">
        <authorList>
            <person name="Jaros S."/>
            <person name="Januszkiewicz K."/>
            <person name="Wedrychowicz H."/>
        </authorList>
    </citation>
    <scope>NUCLEOTIDE SEQUENCE [LARGE SCALE GENOMIC DNA]</scope>
    <source>
        <strain evidence="9 10">DSM 17918</strain>
    </source>
</reference>
<evidence type="ECO:0000256" key="3">
    <source>
        <dbReference type="ARBA" id="ARBA00006743"/>
    </source>
</evidence>
<protein>
    <recommendedName>
        <fullName evidence="8">Methylenetetrahydrofolate reductase</fullName>
    </recommendedName>
</protein>
<comment type="catalytic activity">
    <reaction evidence="7">
        <text>(6S)-5-methyl-5,6,7,8-tetrahydrofolate + NAD(+) = (6R)-5,10-methylene-5,6,7,8-tetrahydrofolate + NADH + H(+)</text>
        <dbReference type="Rhea" id="RHEA:19821"/>
        <dbReference type="ChEBI" id="CHEBI:15378"/>
        <dbReference type="ChEBI" id="CHEBI:15636"/>
        <dbReference type="ChEBI" id="CHEBI:18608"/>
        <dbReference type="ChEBI" id="CHEBI:57540"/>
        <dbReference type="ChEBI" id="CHEBI:57945"/>
        <dbReference type="EC" id="1.5.1.54"/>
    </reaction>
    <physiologicalReaction direction="right-to-left" evidence="7">
        <dbReference type="Rhea" id="RHEA:19823"/>
    </physiologicalReaction>
</comment>
<dbReference type="OrthoDB" id="9803687at2"/>
<dbReference type="UniPathway" id="UPA00193"/>
<comment type="cofactor">
    <cofactor evidence="1 8">
        <name>FAD</name>
        <dbReference type="ChEBI" id="CHEBI:57692"/>
    </cofactor>
</comment>
<evidence type="ECO:0000256" key="4">
    <source>
        <dbReference type="ARBA" id="ARBA00022630"/>
    </source>
</evidence>
<dbReference type="RefSeq" id="WP_073341843.1">
    <property type="nucleotide sequence ID" value="NZ_FQVH01000005.1"/>
</dbReference>
<dbReference type="GO" id="GO:0071949">
    <property type="term" value="F:FAD binding"/>
    <property type="evidence" value="ECO:0007669"/>
    <property type="project" value="TreeGrafter"/>
</dbReference>
<dbReference type="InterPro" id="IPR003171">
    <property type="entry name" value="Mehydrof_redctse-like"/>
</dbReference>
<dbReference type="GO" id="GO:0035999">
    <property type="term" value="P:tetrahydrofolate interconversion"/>
    <property type="evidence" value="ECO:0007669"/>
    <property type="project" value="UniProtKB-UniPathway"/>
</dbReference>
<dbReference type="AlphaFoldDB" id="A0A1M4W0R6"/>
<keyword evidence="4 8" id="KW-0285">Flavoprotein</keyword>
<dbReference type="GO" id="GO:0009086">
    <property type="term" value="P:methionine biosynthetic process"/>
    <property type="evidence" value="ECO:0007669"/>
    <property type="project" value="TreeGrafter"/>
</dbReference>
<dbReference type="InterPro" id="IPR029041">
    <property type="entry name" value="FAD-linked_oxidoreductase-like"/>
</dbReference>
<evidence type="ECO:0000256" key="1">
    <source>
        <dbReference type="ARBA" id="ARBA00001974"/>
    </source>
</evidence>
<dbReference type="STRING" id="1121256.SAMN02746089_00724"/>
<name>A0A1M4W0R6_9THEO</name>
<keyword evidence="5 8" id="KW-0274">FAD</keyword>
<gene>
    <name evidence="9" type="ORF">SAMN02746089_00724</name>
</gene>
<dbReference type="Gene3D" id="3.20.20.220">
    <property type="match status" value="1"/>
</dbReference>
<dbReference type="Proteomes" id="UP000184088">
    <property type="component" value="Unassembled WGS sequence"/>
</dbReference>
<evidence type="ECO:0000256" key="5">
    <source>
        <dbReference type="ARBA" id="ARBA00022827"/>
    </source>
</evidence>
<keyword evidence="10" id="KW-1185">Reference proteome</keyword>
<evidence type="ECO:0000256" key="6">
    <source>
        <dbReference type="ARBA" id="ARBA00023002"/>
    </source>
</evidence>
<comment type="pathway">
    <text evidence="2 8">One-carbon metabolism; tetrahydrofolate interconversion.</text>
</comment>
<evidence type="ECO:0000256" key="7">
    <source>
        <dbReference type="ARBA" id="ARBA00048628"/>
    </source>
</evidence>
<dbReference type="CDD" id="cd00537">
    <property type="entry name" value="MTHFR"/>
    <property type="match status" value="1"/>
</dbReference>
<dbReference type="PANTHER" id="PTHR45754">
    <property type="entry name" value="METHYLENETETRAHYDROFOLATE REDUCTASE"/>
    <property type="match status" value="1"/>
</dbReference>
<dbReference type="GO" id="GO:0005829">
    <property type="term" value="C:cytosol"/>
    <property type="evidence" value="ECO:0007669"/>
    <property type="project" value="TreeGrafter"/>
</dbReference>
<keyword evidence="6 8" id="KW-0560">Oxidoreductase</keyword>
<proteinExistence type="inferred from homology"/>
<dbReference type="EMBL" id="FQVH01000005">
    <property type="protein sequence ID" value="SHE74894.1"/>
    <property type="molecule type" value="Genomic_DNA"/>
</dbReference>
<evidence type="ECO:0000313" key="10">
    <source>
        <dbReference type="Proteomes" id="UP000184088"/>
    </source>
</evidence>
<evidence type="ECO:0000256" key="8">
    <source>
        <dbReference type="RuleBase" id="RU003862"/>
    </source>
</evidence>
<sequence>MIKLKDKLQKNEFVITAEVESPKGPDFGDELNRIKKLYGYVDAVNICDNPMANLKMSPIALSHIIHEQLGIDTIFHLTCRDRSLLGLQSELLGAWALGITNILTLTGDDPKKGDNPTSTGVFDCDSVGLARIANSLNNGYDISGNKLNAKTAFLIGGVLNPFDSDAEIEKMKRKIDAGVTFFQTQPVYDVDAYKRFIDRVGNLNVKIIMGIMPLKSYKMAINFNEKVPGINIPEHIIKRLAEDPSCGIKIAIEIAKKAKDFADGVHIMPLGRLNAVVQIAEELGRGGKRFEL</sequence>
<organism evidence="9 10">
    <name type="scientific">Caldanaerobius fijiensis DSM 17918</name>
    <dbReference type="NCBI Taxonomy" id="1121256"/>
    <lineage>
        <taxon>Bacteria</taxon>
        <taxon>Bacillati</taxon>
        <taxon>Bacillota</taxon>
        <taxon>Clostridia</taxon>
        <taxon>Thermoanaerobacterales</taxon>
        <taxon>Thermoanaerobacteraceae</taxon>
        <taxon>Caldanaerobius</taxon>
    </lineage>
</organism>
<dbReference type="SUPFAM" id="SSF51730">
    <property type="entry name" value="FAD-linked oxidoreductase"/>
    <property type="match status" value="1"/>
</dbReference>
<evidence type="ECO:0000256" key="2">
    <source>
        <dbReference type="ARBA" id="ARBA00004777"/>
    </source>
</evidence>
<dbReference type="GO" id="GO:0106312">
    <property type="term" value="F:methylenetetrahydrofolate reductase (NADH) activity"/>
    <property type="evidence" value="ECO:0007669"/>
    <property type="project" value="UniProtKB-EC"/>
</dbReference>
<dbReference type="Pfam" id="PF02219">
    <property type="entry name" value="MTHFR"/>
    <property type="match status" value="1"/>
</dbReference>
<comment type="similarity">
    <text evidence="3 8">Belongs to the methylenetetrahydrofolate reductase family.</text>
</comment>
<dbReference type="PANTHER" id="PTHR45754:SF3">
    <property type="entry name" value="METHYLENETETRAHYDROFOLATE REDUCTASE (NADPH)"/>
    <property type="match status" value="1"/>
</dbReference>
<evidence type="ECO:0000313" key="9">
    <source>
        <dbReference type="EMBL" id="SHE74894.1"/>
    </source>
</evidence>
<accession>A0A1M4W0R6</accession>